<dbReference type="InterPro" id="IPR027417">
    <property type="entry name" value="P-loop_NTPase"/>
</dbReference>
<evidence type="ECO:0000256" key="1">
    <source>
        <dbReference type="ARBA" id="ARBA00022448"/>
    </source>
</evidence>
<evidence type="ECO:0000313" key="5">
    <source>
        <dbReference type="EMBL" id="GEN33957.1"/>
    </source>
</evidence>
<accession>A0A511V4V2</accession>
<keyword evidence="3 5" id="KW-0067">ATP-binding</keyword>
<dbReference type="PANTHER" id="PTHR45772:SF1">
    <property type="entry name" value="ABC TRANSPORTER ATP-BINDING PROTEIN"/>
    <property type="match status" value="1"/>
</dbReference>
<dbReference type="Pfam" id="PF00005">
    <property type="entry name" value="ABC_tran"/>
    <property type="match status" value="1"/>
</dbReference>
<dbReference type="RefSeq" id="WP_146809249.1">
    <property type="nucleotide sequence ID" value="NZ_BJXX01000058.1"/>
</dbReference>
<evidence type="ECO:0000256" key="3">
    <source>
        <dbReference type="ARBA" id="ARBA00022840"/>
    </source>
</evidence>
<comment type="caution">
    <text evidence="5">The sequence shown here is derived from an EMBL/GenBank/DDBJ whole genome shotgun (WGS) entry which is preliminary data.</text>
</comment>
<dbReference type="SMART" id="SM00382">
    <property type="entry name" value="AAA"/>
    <property type="match status" value="1"/>
</dbReference>
<keyword evidence="6" id="KW-1185">Reference proteome</keyword>
<dbReference type="SUPFAM" id="SSF52540">
    <property type="entry name" value="P-loop containing nucleoside triphosphate hydrolases"/>
    <property type="match status" value="1"/>
</dbReference>
<name>A0A511V4V2_9BACL</name>
<dbReference type="AlphaFoldDB" id="A0A511V4V2"/>
<reference evidence="5 6" key="1">
    <citation type="submission" date="2019-07" db="EMBL/GenBank/DDBJ databases">
        <title>Whole genome shotgun sequence of Aneurinibacillus danicus NBRC 102444.</title>
        <authorList>
            <person name="Hosoyama A."/>
            <person name="Uohara A."/>
            <person name="Ohji S."/>
            <person name="Ichikawa N."/>
        </authorList>
    </citation>
    <scope>NUCLEOTIDE SEQUENCE [LARGE SCALE GENOMIC DNA]</scope>
    <source>
        <strain evidence="5 6">NBRC 102444</strain>
    </source>
</reference>
<organism evidence="5 6">
    <name type="scientific">Aneurinibacillus danicus</name>
    <dbReference type="NCBI Taxonomy" id="267746"/>
    <lineage>
        <taxon>Bacteria</taxon>
        <taxon>Bacillati</taxon>
        <taxon>Bacillota</taxon>
        <taxon>Bacilli</taxon>
        <taxon>Bacillales</taxon>
        <taxon>Paenibacillaceae</taxon>
        <taxon>Aneurinibacillus group</taxon>
        <taxon>Aneurinibacillus</taxon>
    </lineage>
</organism>
<dbReference type="InterPro" id="IPR003593">
    <property type="entry name" value="AAA+_ATPase"/>
</dbReference>
<dbReference type="Proteomes" id="UP000321157">
    <property type="component" value="Unassembled WGS sequence"/>
</dbReference>
<dbReference type="InterPro" id="IPR051120">
    <property type="entry name" value="ABC_AA/LPS_Transport"/>
</dbReference>
<dbReference type="InterPro" id="IPR032823">
    <property type="entry name" value="BCA_ABC_TP_C"/>
</dbReference>
<keyword evidence="1" id="KW-0813">Transport</keyword>
<dbReference type="EMBL" id="BJXX01000058">
    <property type="protein sequence ID" value="GEN33957.1"/>
    <property type="molecule type" value="Genomic_DNA"/>
</dbReference>
<protein>
    <submittedName>
        <fullName evidence="5">ABC transporter ATP-binding protein</fullName>
    </submittedName>
</protein>
<sequence length="256" mass="28788">MFFEMKGVTVRFGGLTAVNHLDLYVEKNQIFSLIGPNGAGKTTVLNTISRFYQPAQGQIMFEGKNILSLKPHQVIKAGIARSFQNVELFANMSVLDNLRTGLHPQLKSGVFSSSFFLPGFRREEREVLKKAEEILELLEIQYIAREIVKNLPFGLQKMVDIARALMVKPKLLLLDEPVAGMNHTETERMGEFFCRLRDDWGITVFMIEHDMSLVMKISDRIAVVDFGSKIAEGLPAEIQQHPAVIEAYLGEGDESA</sequence>
<dbReference type="Pfam" id="PF12399">
    <property type="entry name" value="BCA_ABC_TP_C"/>
    <property type="match status" value="1"/>
</dbReference>
<dbReference type="OrthoDB" id="9805514at2"/>
<evidence type="ECO:0000313" key="6">
    <source>
        <dbReference type="Proteomes" id="UP000321157"/>
    </source>
</evidence>
<gene>
    <name evidence="5" type="ORF">ADA01nite_14170</name>
</gene>
<feature type="domain" description="ABC transporter" evidence="4">
    <location>
        <begin position="3"/>
        <end position="251"/>
    </location>
</feature>
<dbReference type="GO" id="GO:0016887">
    <property type="term" value="F:ATP hydrolysis activity"/>
    <property type="evidence" value="ECO:0007669"/>
    <property type="project" value="InterPro"/>
</dbReference>
<dbReference type="Gene3D" id="3.40.50.300">
    <property type="entry name" value="P-loop containing nucleotide triphosphate hydrolases"/>
    <property type="match status" value="1"/>
</dbReference>
<dbReference type="CDD" id="cd03219">
    <property type="entry name" value="ABC_Mj1267_LivG_branched"/>
    <property type="match status" value="1"/>
</dbReference>
<dbReference type="PROSITE" id="PS50893">
    <property type="entry name" value="ABC_TRANSPORTER_2"/>
    <property type="match status" value="1"/>
</dbReference>
<evidence type="ECO:0000256" key="2">
    <source>
        <dbReference type="ARBA" id="ARBA00022741"/>
    </source>
</evidence>
<dbReference type="PANTHER" id="PTHR45772">
    <property type="entry name" value="CONSERVED COMPONENT OF ABC TRANSPORTER FOR NATURAL AMINO ACIDS-RELATED"/>
    <property type="match status" value="1"/>
</dbReference>
<dbReference type="GO" id="GO:0005524">
    <property type="term" value="F:ATP binding"/>
    <property type="evidence" value="ECO:0007669"/>
    <property type="project" value="UniProtKB-KW"/>
</dbReference>
<dbReference type="InterPro" id="IPR003439">
    <property type="entry name" value="ABC_transporter-like_ATP-bd"/>
</dbReference>
<proteinExistence type="predicted"/>
<dbReference type="FunFam" id="3.40.50.300:FF:000421">
    <property type="entry name" value="Branched-chain amino acid ABC transporter ATP-binding protein"/>
    <property type="match status" value="1"/>
</dbReference>
<keyword evidence="2" id="KW-0547">Nucleotide-binding</keyword>
<dbReference type="GO" id="GO:0005886">
    <property type="term" value="C:plasma membrane"/>
    <property type="evidence" value="ECO:0007669"/>
    <property type="project" value="TreeGrafter"/>
</dbReference>
<evidence type="ECO:0000259" key="4">
    <source>
        <dbReference type="PROSITE" id="PS50893"/>
    </source>
</evidence>